<keyword evidence="6" id="KW-0479">Metal-binding</keyword>
<dbReference type="Gene3D" id="3.30.40.10">
    <property type="entry name" value="Zinc/RING finger domain, C3HC4 (zinc finger)"/>
    <property type="match status" value="1"/>
</dbReference>
<evidence type="ECO:0000256" key="9">
    <source>
        <dbReference type="ARBA" id="ARBA00022833"/>
    </source>
</evidence>
<evidence type="ECO:0000256" key="10">
    <source>
        <dbReference type="ARBA" id="ARBA00022989"/>
    </source>
</evidence>
<keyword evidence="7 12" id="KW-0863">Zinc-finger</keyword>
<organism evidence="16">
    <name type="scientific">Kwoniella pini CBS 10737</name>
    <dbReference type="NCBI Taxonomy" id="1296096"/>
    <lineage>
        <taxon>Eukaryota</taxon>
        <taxon>Fungi</taxon>
        <taxon>Dikarya</taxon>
        <taxon>Basidiomycota</taxon>
        <taxon>Agaricomycotina</taxon>
        <taxon>Tremellomycetes</taxon>
        <taxon>Tremellales</taxon>
        <taxon>Cryptococcaceae</taxon>
        <taxon>Kwoniella</taxon>
    </lineage>
</organism>
<dbReference type="EMBL" id="KI894012">
    <property type="protein sequence ID" value="OCF49134.1"/>
    <property type="molecule type" value="Genomic_DNA"/>
</dbReference>
<dbReference type="SUPFAM" id="SSF57850">
    <property type="entry name" value="RING/U-box"/>
    <property type="match status" value="1"/>
</dbReference>
<reference evidence="16" key="3">
    <citation type="submission" date="2016-07" db="EMBL/GenBank/DDBJ databases">
        <title>Evolution of pathogenesis and genome organization in the Tremellales.</title>
        <authorList>
            <person name="Cuomo C."/>
            <person name="Litvintseva A."/>
            <person name="Heitman J."/>
            <person name="Chen Y."/>
            <person name="Sun S."/>
            <person name="Springer D."/>
            <person name="Dromer F."/>
            <person name="Young S."/>
            <person name="Zeng Q."/>
            <person name="Chapman S."/>
            <person name="Gujja S."/>
            <person name="Saif S."/>
            <person name="Birren B."/>
        </authorList>
    </citation>
    <scope>NUCLEOTIDE SEQUENCE</scope>
    <source>
        <strain evidence="16">CBS 10737</strain>
    </source>
</reference>
<proteinExistence type="predicted"/>
<evidence type="ECO:0000313" key="17">
    <source>
        <dbReference type="EMBL" id="WWC72039.1"/>
    </source>
</evidence>
<evidence type="ECO:0000256" key="14">
    <source>
        <dbReference type="SAM" id="Phobius"/>
    </source>
</evidence>
<dbReference type="GO" id="GO:0061630">
    <property type="term" value="F:ubiquitin protein ligase activity"/>
    <property type="evidence" value="ECO:0007669"/>
    <property type="project" value="UniProtKB-EC"/>
</dbReference>
<keyword evidence="11 14" id="KW-0472">Membrane</keyword>
<evidence type="ECO:0000256" key="12">
    <source>
        <dbReference type="PROSITE-ProRule" id="PRU00175"/>
    </source>
</evidence>
<reference evidence="17" key="4">
    <citation type="submission" date="2024-02" db="EMBL/GenBank/DDBJ databases">
        <title>Comparative genomics of Cryptococcus and Kwoniella reveals pathogenesis evolution and contrasting modes of karyotype evolution via chromosome fusion or intercentromeric recombination.</title>
        <authorList>
            <person name="Coelho M.A."/>
            <person name="David-Palma M."/>
            <person name="Shea T."/>
            <person name="Bowers K."/>
            <person name="McGinley-Smith S."/>
            <person name="Mohammad A.W."/>
            <person name="Gnirke A."/>
            <person name="Yurkov A.M."/>
            <person name="Nowrousian M."/>
            <person name="Sun S."/>
            <person name="Cuomo C.A."/>
            <person name="Heitman J."/>
        </authorList>
    </citation>
    <scope>NUCLEOTIDE SEQUENCE</scope>
    <source>
        <strain evidence="17">CBS 10737</strain>
    </source>
</reference>
<feature type="compositionally biased region" description="Basic and acidic residues" evidence="13">
    <location>
        <begin position="119"/>
        <end position="135"/>
    </location>
</feature>
<evidence type="ECO:0000256" key="11">
    <source>
        <dbReference type="ARBA" id="ARBA00023136"/>
    </source>
</evidence>
<dbReference type="GO" id="GO:0016567">
    <property type="term" value="P:protein ubiquitination"/>
    <property type="evidence" value="ECO:0007669"/>
    <property type="project" value="TreeGrafter"/>
</dbReference>
<keyword evidence="8" id="KW-0833">Ubl conjugation pathway</keyword>
<dbReference type="PROSITE" id="PS50089">
    <property type="entry name" value="ZF_RING_2"/>
    <property type="match status" value="1"/>
</dbReference>
<reference evidence="17" key="2">
    <citation type="submission" date="2013-07" db="EMBL/GenBank/DDBJ databases">
        <authorList>
            <consortium name="The Broad Institute Genome Sequencing Platform"/>
            <person name="Cuomo C."/>
            <person name="Litvintseva A."/>
            <person name="Chen Y."/>
            <person name="Heitman J."/>
            <person name="Sun S."/>
            <person name="Springer D."/>
            <person name="Dromer F."/>
            <person name="Young S.K."/>
            <person name="Zeng Q."/>
            <person name="Gargeya S."/>
            <person name="Fitzgerald M."/>
            <person name="Abouelleil A."/>
            <person name="Alvarado L."/>
            <person name="Berlin A.M."/>
            <person name="Chapman S.B."/>
            <person name="Dewar J."/>
            <person name="Goldberg J."/>
            <person name="Griggs A."/>
            <person name="Gujja S."/>
            <person name="Hansen M."/>
            <person name="Howarth C."/>
            <person name="Imamovic A."/>
            <person name="Larimer J."/>
            <person name="McCowan C."/>
            <person name="Murphy C."/>
            <person name="Pearson M."/>
            <person name="Priest M."/>
            <person name="Roberts A."/>
            <person name="Saif S."/>
            <person name="Shea T."/>
            <person name="Sykes S."/>
            <person name="Wortman J."/>
            <person name="Nusbaum C."/>
            <person name="Birren B."/>
        </authorList>
    </citation>
    <scope>NUCLEOTIDE SEQUENCE</scope>
    <source>
        <strain evidence="17">CBS 10737</strain>
    </source>
</reference>
<evidence type="ECO:0000256" key="7">
    <source>
        <dbReference type="ARBA" id="ARBA00022771"/>
    </source>
</evidence>
<dbReference type="AlphaFoldDB" id="A0A1B9I0U1"/>
<comment type="catalytic activity">
    <reaction evidence="1">
        <text>S-ubiquitinyl-[E2 ubiquitin-conjugating enzyme]-L-cysteine + [acceptor protein]-L-lysine = [E2 ubiquitin-conjugating enzyme]-L-cysteine + N(6)-ubiquitinyl-[acceptor protein]-L-lysine.</text>
        <dbReference type="EC" id="2.3.2.27"/>
    </reaction>
</comment>
<sequence length="434" mass="48037">MSNISSSDGTGIDTPARTSGVTVRSALNGLKKFKESWISTMFLKGGISLSQVISLIVLLSLASRLPSPLYQDQSQSAPSIACPHPERYQAWMGVQIGRLLICWGNSVWICLRRRRRDMTHSPTDEARREEMHINDSLETNSSHASSDTTGRISNLNYDLSSNCRDMNHRGIDNTAEDVTDQSSGSHILRNGRPINRLTFALDRMAPFNSKALGLLAFTLFILGNILLFSPMPSKPLTCYHSAPMLWWGVMVVTGVGWFLLAQVLLVVVLVGLGSALMVAILSKIGIDTASAASVRSEPKPGPLSLAELHTLLYVCYVPSTPQVLIRVESLPHPALSLNEEQNTCGICQDCFKLPESGKEQFAEWLRQLRCGHVYHAKCIDEWLTKGSATCPFCNRPVRENLAPNDVESRRSTLVNTVEDMRSSVLSSWMRKHSR</sequence>
<feature type="transmembrane region" description="Helical" evidence="14">
    <location>
        <begin position="41"/>
        <end position="62"/>
    </location>
</feature>
<reference evidence="16" key="1">
    <citation type="submission" date="2013-07" db="EMBL/GenBank/DDBJ databases">
        <title>The Genome Sequence of Cryptococcus pinus CBS10737.</title>
        <authorList>
            <consortium name="The Broad Institute Genome Sequencing Platform"/>
            <person name="Cuomo C."/>
            <person name="Litvintseva A."/>
            <person name="Chen Y."/>
            <person name="Heitman J."/>
            <person name="Sun S."/>
            <person name="Springer D."/>
            <person name="Dromer F."/>
            <person name="Young S.K."/>
            <person name="Zeng Q."/>
            <person name="Gargeya S."/>
            <person name="Fitzgerald M."/>
            <person name="Abouelleil A."/>
            <person name="Alvarado L."/>
            <person name="Berlin A.M."/>
            <person name="Chapman S.B."/>
            <person name="Dewar J."/>
            <person name="Goldberg J."/>
            <person name="Griggs A."/>
            <person name="Gujja S."/>
            <person name="Hansen M."/>
            <person name="Howarth C."/>
            <person name="Imamovic A."/>
            <person name="Larimer J."/>
            <person name="McCowan C."/>
            <person name="Murphy C."/>
            <person name="Pearson M."/>
            <person name="Priest M."/>
            <person name="Roberts A."/>
            <person name="Saif S."/>
            <person name="Shea T."/>
            <person name="Sykes S."/>
            <person name="Wortman J."/>
            <person name="Nusbaum C."/>
            <person name="Birren B."/>
        </authorList>
    </citation>
    <scope>NUCLEOTIDE SEQUENCE [LARGE SCALE GENOMIC DNA]</scope>
    <source>
        <strain evidence="16">CBS 10737</strain>
    </source>
</reference>
<name>A0A1B9I0U1_9TREE</name>
<feature type="region of interest" description="Disordered" evidence="13">
    <location>
        <begin position="119"/>
        <end position="150"/>
    </location>
</feature>
<accession>A0A1B9I0U1</accession>
<evidence type="ECO:0000256" key="6">
    <source>
        <dbReference type="ARBA" id="ARBA00022723"/>
    </source>
</evidence>
<dbReference type="InterPro" id="IPR001841">
    <property type="entry name" value="Znf_RING"/>
</dbReference>
<keyword evidence="5 14" id="KW-0812">Transmembrane</keyword>
<dbReference type="Proteomes" id="UP000094020">
    <property type="component" value="Chromosome 8"/>
</dbReference>
<keyword evidence="10 14" id="KW-1133">Transmembrane helix</keyword>
<dbReference type="InterPro" id="IPR013083">
    <property type="entry name" value="Znf_RING/FYVE/PHD"/>
</dbReference>
<dbReference type="CDD" id="cd16473">
    <property type="entry name" value="RING-H2_RNF103"/>
    <property type="match status" value="1"/>
</dbReference>
<dbReference type="EMBL" id="CP144526">
    <property type="protein sequence ID" value="WWC72039.1"/>
    <property type="molecule type" value="Genomic_DNA"/>
</dbReference>
<dbReference type="OrthoDB" id="2623028at2759"/>
<dbReference type="GeneID" id="30173190"/>
<dbReference type="STRING" id="1296096.A0A1B9I0U1"/>
<dbReference type="EC" id="2.3.2.27" evidence="3"/>
<gene>
    <name evidence="16" type="ORF">I206_04821</name>
    <name evidence="17" type="ORF">I206_105998</name>
</gene>
<dbReference type="SMART" id="SM00184">
    <property type="entry name" value="RING"/>
    <property type="match status" value="1"/>
</dbReference>
<evidence type="ECO:0000256" key="3">
    <source>
        <dbReference type="ARBA" id="ARBA00012483"/>
    </source>
</evidence>
<keyword evidence="9" id="KW-0862">Zinc</keyword>
<evidence type="ECO:0000256" key="1">
    <source>
        <dbReference type="ARBA" id="ARBA00000900"/>
    </source>
</evidence>
<evidence type="ECO:0000256" key="5">
    <source>
        <dbReference type="ARBA" id="ARBA00022692"/>
    </source>
</evidence>
<feature type="transmembrane region" description="Helical" evidence="14">
    <location>
        <begin position="88"/>
        <end position="111"/>
    </location>
</feature>
<evidence type="ECO:0000259" key="15">
    <source>
        <dbReference type="PROSITE" id="PS50089"/>
    </source>
</evidence>
<feature type="transmembrane region" description="Helical" evidence="14">
    <location>
        <begin position="211"/>
        <end position="232"/>
    </location>
</feature>
<feature type="transmembrane region" description="Helical" evidence="14">
    <location>
        <begin position="244"/>
        <end position="272"/>
    </location>
</feature>
<evidence type="ECO:0000256" key="13">
    <source>
        <dbReference type="SAM" id="MobiDB-lite"/>
    </source>
</evidence>
<evidence type="ECO:0000313" key="18">
    <source>
        <dbReference type="Proteomes" id="UP000094020"/>
    </source>
</evidence>
<evidence type="ECO:0000256" key="4">
    <source>
        <dbReference type="ARBA" id="ARBA00022679"/>
    </source>
</evidence>
<dbReference type="RefSeq" id="XP_019010353.1">
    <property type="nucleotide sequence ID" value="XM_019156551.1"/>
</dbReference>
<dbReference type="KEGG" id="kpin:30173190"/>
<protein>
    <recommendedName>
        <fullName evidence="3">RING-type E3 ubiquitin transferase</fullName>
        <ecNumber evidence="3">2.3.2.27</ecNumber>
    </recommendedName>
</protein>
<dbReference type="Pfam" id="PF13639">
    <property type="entry name" value="zf-RING_2"/>
    <property type="match status" value="1"/>
</dbReference>
<dbReference type="PANTHER" id="PTHR45977:SF4">
    <property type="entry name" value="RING-TYPE DOMAIN-CONTAINING PROTEIN"/>
    <property type="match status" value="1"/>
</dbReference>
<dbReference type="PANTHER" id="PTHR45977">
    <property type="entry name" value="TARGET OF ERK KINASE MPK-1"/>
    <property type="match status" value="1"/>
</dbReference>
<feature type="compositionally biased region" description="Polar residues" evidence="13">
    <location>
        <begin position="136"/>
        <end position="150"/>
    </location>
</feature>
<dbReference type="GO" id="GO:0008270">
    <property type="term" value="F:zinc ion binding"/>
    <property type="evidence" value="ECO:0007669"/>
    <property type="project" value="UniProtKB-KW"/>
</dbReference>
<feature type="domain" description="RING-type" evidence="15">
    <location>
        <begin position="344"/>
        <end position="394"/>
    </location>
</feature>
<dbReference type="GO" id="GO:0016020">
    <property type="term" value="C:membrane"/>
    <property type="evidence" value="ECO:0007669"/>
    <property type="project" value="UniProtKB-SubCell"/>
</dbReference>
<evidence type="ECO:0000256" key="2">
    <source>
        <dbReference type="ARBA" id="ARBA00004141"/>
    </source>
</evidence>
<comment type="subcellular location">
    <subcellularLocation>
        <location evidence="2">Membrane</location>
        <topology evidence="2">Multi-pass membrane protein</topology>
    </subcellularLocation>
</comment>
<keyword evidence="18" id="KW-1185">Reference proteome</keyword>
<dbReference type="GO" id="GO:0006511">
    <property type="term" value="P:ubiquitin-dependent protein catabolic process"/>
    <property type="evidence" value="ECO:0007669"/>
    <property type="project" value="TreeGrafter"/>
</dbReference>
<evidence type="ECO:0000256" key="8">
    <source>
        <dbReference type="ARBA" id="ARBA00022786"/>
    </source>
</evidence>
<keyword evidence="4" id="KW-0808">Transferase</keyword>
<evidence type="ECO:0000313" key="16">
    <source>
        <dbReference type="EMBL" id="OCF49134.1"/>
    </source>
</evidence>